<dbReference type="Gene3D" id="3.60.40.10">
    <property type="entry name" value="PPM-type phosphatase domain"/>
    <property type="match status" value="1"/>
</dbReference>
<protein>
    <submittedName>
        <fullName evidence="2">Indirect negative regulator of sigma-B activity (Serine phosphatase)</fullName>
    </submittedName>
</protein>
<evidence type="ECO:0000313" key="2">
    <source>
        <dbReference type="EMBL" id="BAB04249.1"/>
    </source>
</evidence>
<dbReference type="eggNOG" id="COG2208">
    <property type="taxonomic scope" value="Bacteria"/>
</dbReference>
<sequence length="206" mass="22751">MVETYNHDRATIVVWQRTKKGNDCCGDAHVVVNQDEYTLCAVVDGLGSGQGASESALAAVQTIKEHAAENLPTIMERCNESLFSKRGAVLTILKIDYLQQHIKYTNIGNVCFHLCAPSGKRVRPLPVQGYLSGKKDLTVEEKVFPYEEGSVFILHSDGVKDEKFLLYSVLDSTVTPDLFIEMLEEKGSTDDLTILVGKLSKPARSE</sequence>
<feature type="domain" description="PPM-type phosphatase" evidence="1">
    <location>
        <begin position="9"/>
        <end position="199"/>
    </location>
</feature>
<evidence type="ECO:0000259" key="1">
    <source>
        <dbReference type="PROSITE" id="PS51746"/>
    </source>
</evidence>
<keyword evidence="3" id="KW-1185">Reference proteome</keyword>
<dbReference type="AlphaFoldDB" id="Q9KFE9"/>
<organism evidence="2 3">
    <name type="scientific">Halalkalibacterium halodurans (strain ATCC BAA-125 / DSM 18197 / FERM 7344 / JCM 9153 / C-125)</name>
    <name type="common">Bacillus halodurans</name>
    <dbReference type="NCBI Taxonomy" id="272558"/>
    <lineage>
        <taxon>Bacteria</taxon>
        <taxon>Bacillati</taxon>
        <taxon>Bacillota</taxon>
        <taxon>Bacilli</taxon>
        <taxon>Bacillales</taxon>
        <taxon>Bacillaceae</taxon>
        <taxon>Halalkalibacterium (ex Joshi et al. 2022)</taxon>
    </lineage>
</organism>
<dbReference type="EMBL" id="BA000004">
    <property type="protein sequence ID" value="BAB04249.1"/>
    <property type="molecule type" value="Genomic_DNA"/>
</dbReference>
<dbReference type="OrthoDB" id="1090916at2"/>
<dbReference type="HOGENOM" id="CLU_112038_1_0_9"/>
<dbReference type="InterPro" id="IPR001932">
    <property type="entry name" value="PPM-type_phosphatase-like_dom"/>
</dbReference>
<dbReference type="InterPro" id="IPR036457">
    <property type="entry name" value="PPM-type-like_dom_sf"/>
</dbReference>
<dbReference type="PANTHER" id="PTHR35801:SF1">
    <property type="entry name" value="PHOSPHOSERINE PHOSPHATASE RSBX"/>
    <property type="match status" value="1"/>
</dbReference>
<dbReference type="SUPFAM" id="SSF81606">
    <property type="entry name" value="PP2C-like"/>
    <property type="match status" value="1"/>
</dbReference>
<accession>Q9KFE9</accession>
<evidence type="ECO:0000313" key="3">
    <source>
        <dbReference type="Proteomes" id="UP000001258"/>
    </source>
</evidence>
<dbReference type="RefSeq" id="WP_010896708.1">
    <property type="nucleotide sequence ID" value="NC_002570.2"/>
</dbReference>
<dbReference type="PANTHER" id="PTHR35801">
    <property type="entry name" value="PHOSPHOSERINE PHOSPHATASE RSBX"/>
    <property type="match status" value="1"/>
</dbReference>
<dbReference type="STRING" id="272558.gene:10726383"/>
<dbReference type="Proteomes" id="UP000001258">
    <property type="component" value="Chromosome"/>
</dbReference>
<dbReference type="PIR" id="B83716">
    <property type="entry name" value="B83716"/>
</dbReference>
<proteinExistence type="predicted"/>
<dbReference type="PROSITE" id="PS51746">
    <property type="entry name" value="PPM_2"/>
    <property type="match status" value="1"/>
</dbReference>
<dbReference type="InterPro" id="IPR039248">
    <property type="entry name" value="Ptase_RsbX"/>
</dbReference>
<dbReference type="SMART" id="SM00331">
    <property type="entry name" value="PP2C_SIG"/>
    <property type="match status" value="1"/>
</dbReference>
<dbReference type="KEGG" id="bha:BH0530"/>
<reference evidence="2 3" key="1">
    <citation type="journal article" date="2000" name="Nucleic Acids Res.">
        <title>Complete genome sequence of the alkaliphilic bacterium Bacillus halodurans and genomic sequence comparison with Bacillus subtilis.</title>
        <authorList>
            <person name="Takami H."/>
            <person name="Nakasone K."/>
            <person name="Takaki Y."/>
            <person name="Maeno G."/>
            <person name="Sasaki R."/>
            <person name="Masui N."/>
            <person name="Fuji F."/>
            <person name="Hirama C."/>
            <person name="Nakamura Y."/>
            <person name="Ogasawara N."/>
            <person name="Kuhara S."/>
            <person name="Horikoshi K."/>
        </authorList>
    </citation>
    <scope>NUCLEOTIDE SEQUENCE [LARGE SCALE GENOMIC DNA]</scope>
    <source>
        <strain evidence="3">ATCC BAA-125 / DSM 18197 / FERM 7344 / JCM 9153 / C-125</strain>
    </source>
</reference>
<dbReference type="Pfam" id="PF07228">
    <property type="entry name" value="SpoIIE"/>
    <property type="match status" value="1"/>
</dbReference>
<gene>
    <name evidence="2" type="primary">rsbX</name>
</gene>
<name>Q9KFE9_HALH5</name>